<sequence length="177" mass="20183">MLQNLAGMADTANSSHRYLRLYMFAYAKQMPENFMCCRTGWYNYHILRDLLGNGIFTVDGEKWREQRKISSHEFSTKVLRNFGSVVFRKNAAKIAKIVSAAATCNKTLEIQELLMKATMDSIFQVALGAELNSMCGSSEEGKKFSDAFDTSNALTLWRYVDVFWRIKKFLNIGSEAT</sequence>
<proteinExistence type="predicted"/>
<evidence type="ECO:0000313" key="1">
    <source>
        <dbReference type="EMBL" id="KAI4356833.1"/>
    </source>
</evidence>
<dbReference type="Proteomes" id="UP000828941">
    <property type="component" value="Chromosome 1"/>
</dbReference>
<reference evidence="1 2" key="1">
    <citation type="journal article" date="2022" name="DNA Res.">
        <title>Chromosomal-level genome assembly of the orchid tree Bauhinia variegata (Leguminosae; Cercidoideae) supports the allotetraploid origin hypothesis of Bauhinia.</title>
        <authorList>
            <person name="Zhong Y."/>
            <person name="Chen Y."/>
            <person name="Zheng D."/>
            <person name="Pang J."/>
            <person name="Liu Y."/>
            <person name="Luo S."/>
            <person name="Meng S."/>
            <person name="Qian L."/>
            <person name="Wei D."/>
            <person name="Dai S."/>
            <person name="Zhou R."/>
        </authorList>
    </citation>
    <scope>NUCLEOTIDE SEQUENCE [LARGE SCALE GENOMIC DNA]</scope>
    <source>
        <strain evidence="1">BV-YZ2020</strain>
    </source>
</reference>
<protein>
    <submittedName>
        <fullName evidence="1">Uncharacterized protein</fullName>
    </submittedName>
</protein>
<evidence type="ECO:0000313" key="2">
    <source>
        <dbReference type="Proteomes" id="UP000828941"/>
    </source>
</evidence>
<keyword evidence="2" id="KW-1185">Reference proteome</keyword>
<gene>
    <name evidence="1" type="ORF">L6164_000820</name>
</gene>
<dbReference type="EMBL" id="CM039426">
    <property type="protein sequence ID" value="KAI4356833.1"/>
    <property type="molecule type" value="Genomic_DNA"/>
</dbReference>
<comment type="caution">
    <text evidence="1">The sequence shown here is derived from an EMBL/GenBank/DDBJ whole genome shotgun (WGS) entry which is preliminary data.</text>
</comment>
<accession>A0ACB9Q7Q4</accession>
<name>A0ACB9Q7Q4_BAUVA</name>
<organism evidence="1 2">
    <name type="scientific">Bauhinia variegata</name>
    <name type="common">Purple orchid tree</name>
    <name type="synonym">Phanera variegata</name>
    <dbReference type="NCBI Taxonomy" id="167791"/>
    <lineage>
        <taxon>Eukaryota</taxon>
        <taxon>Viridiplantae</taxon>
        <taxon>Streptophyta</taxon>
        <taxon>Embryophyta</taxon>
        <taxon>Tracheophyta</taxon>
        <taxon>Spermatophyta</taxon>
        <taxon>Magnoliopsida</taxon>
        <taxon>eudicotyledons</taxon>
        <taxon>Gunneridae</taxon>
        <taxon>Pentapetalae</taxon>
        <taxon>rosids</taxon>
        <taxon>fabids</taxon>
        <taxon>Fabales</taxon>
        <taxon>Fabaceae</taxon>
        <taxon>Cercidoideae</taxon>
        <taxon>Cercideae</taxon>
        <taxon>Bauhiniinae</taxon>
        <taxon>Bauhinia</taxon>
    </lineage>
</organism>